<evidence type="ECO:0000313" key="3">
    <source>
        <dbReference type="EMBL" id="GBP55107.1"/>
    </source>
</evidence>
<feature type="region of interest" description="Disordered" evidence="1">
    <location>
        <begin position="115"/>
        <end position="162"/>
    </location>
</feature>
<reference evidence="3 4" key="1">
    <citation type="journal article" date="2019" name="Commun. Biol.">
        <title>The bagworm genome reveals a unique fibroin gene that provides high tensile strength.</title>
        <authorList>
            <person name="Kono N."/>
            <person name="Nakamura H."/>
            <person name="Ohtoshi R."/>
            <person name="Tomita M."/>
            <person name="Numata K."/>
            <person name="Arakawa K."/>
        </authorList>
    </citation>
    <scope>NUCLEOTIDE SEQUENCE [LARGE SCALE GENOMIC DNA]</scope>
</reference>
<proteinExistence type="predicted"/>
<gene>
    <name evidence="3" type="primary">WBP2NL</name>
    <name evidence="3" type="ORF">EVAR_46404_1</name>
</gene>
<keyword evidence="4" id="KW-1185">Reference proteome</keyword>
<organism evidence="3 4">
    <name type="scientific">Eumeta variegata</name>
    <name type="common">Bagworm moth</name>
    <name type="synonym">Eumeta japonica</name>
    <dbReference type="NCBI Taxonomy" id="151549"/>
    <lineage>
        <taxon>Eukaryota</taxon>
        <taxon>Metazoa</taxon>
        <taxon>Ecdysozoa</taxon>
        <taxon>Arthropoda</taxon>
        <taxon>Hexapoda</taxon>
        <taxon>Insecta</taxon>
        <taxon>Pterygota</taxon>
        <taxon>Neoptera</taxon>
        <taxon>Endopterygota</taxon>
        <taxon>Lepidoptera</taxon>
        <taxon>Glossata</taxon>
        <taxon>Ditrysia</taxon>
        <taxon>Tineoidea</taxon>
        <taxon>Psychidae</taxon>
        <taxon>Oiketicinae</taxon>
        <taxon>Eumeta</taxon>
    </lineage>
</organism>
<accession>A0A4C1WYB5</accession>
<protein>
    <submittedName>
        <fullName evidence="3">Postacrosomal sheath WW domain-binding protein</fullName>
    </submittedName>
</protein>
<evidence type="ECO:0000256" key="2">
    <source>
        <dbReference type="SAM" id="SignalP"/>
    </source>
</evidence>
<name>A0A4C1WYB5_EUMVA</name>
<evidence type="ECO:0000313" key="4">
    <source>
        <dbReference type="Proteomes" id="UP000299102"/>
    </source>
</evidence>
<sequence length="752" mass="85273">MAHDPIKRHTYTLALLLVALTQKIHPNPVKSAARPVFEVINENDRSDLDIDELTHSNPGLPYGNPLAGNSQRAKQYALSQQAMFNAERVRQHRAQLQRWTKAPQQIDSYMEAYRKSQENHQLALEESQGKPADVPPPETHENAPKAVTDLPHRKSTVKARREVNLKTKDTVQFMDEDAIDSDPDKNRNHRSHGSADINLSEYKSAYIQGSQSYENGVTIKPHGIVGSTTLNLQTPEGTPSSKLYTEAISNNIQYVYPKEDLQRKSYKTTEDAETLASLLKKLPHEQFTHSNALIDAATSSHDDSKTLNRPIDLFFYLKDASPHTFPKNFETAESASERDQKPITEVVDDVENPHAGEKKAYGFENVLTKGQSSDATRKNNYHRAEVGHEPISGLEPTYHSQIKQPHEYYTNHQEVEPAYSLQYAQRPHTQETGDLVENYRHDAHFGVHRLSEDGTDIAYDIENVSILDRVYQEHRSKRIRRSDVEIDTSPFIVPNNETSSETTSTSESPLNYSANASNADALILKVSGLPPVNRNKISTFLTTPKFPIGEAIDYDYVEAKPINRLKYTYESAYEDDGDFYDDDDSDDDYQNAPSLLSVNAPTYAPTAGYNFNPDLDGSPSERYRKFKRYRHPSTNYGVPGNSYEYPPNSYGAPLNSYGAPTNSYGTPISSYGAPSNSYGTPPHAEPVYLLSESQLQRLVGHHNLNIEHLDVYHLDKGRKQRHPYRGFRKRYPHRSTKFRKLHKNLHKLHKLI</sequence>
<dbReference type="OrthoDB" id="6595597at2759"/>
<dbReference type="EMBL" id="BGZK01000660">
    <property type="protein sequence ID" value="GBP55107.1"/>
    <property type="molecule type" value="Genomic_DNA"/>
</dbReference>
<feature type="compositionally biased region" description="Low complexity" evidence="1">
    <location>
        <begin position="497"/>
        <end position="508"/>
    </location>
</feature>
<feature type="signal peptide" evidence="2">
    <location>
        <begin position="1"/>
        <end position="26"/>
    </location>
</feature>
<dbReference type="STRING" id="151549.A0A4C1WYB5"/>
<keyword evidence="2" id="KW-0732">Signal</keyword>
<comment type="caution">
    <text evidence="3">The sequence shown here is derived from an EMBL/GenBank/DDBJ whole genome shotgun (WGS) entry which is preliminary data.</text>
</comment>
<feature type="chain" id="PRO_5020037013" evidence="2">
    <location>
        <begin position="27"/>
        <end position="752"/>
    </location>
</feature>
<feature type="region of interest" description="Disordered" evidence="1">
    <location>
        <begin position="490"/>
        <end position="512"/>
    </location>
</feature>
<dbReference type="Proteomes" id="UP000299102">
    <property type="component" value="Unassembled WGS sequence"/>
</dbReference>
<dbReference type="AlphaFoldDB" id="A0A4C1WYB5"/>
<evidence type="ECO:0000256" key="1">
    <source>
        <dbReference type="SAM" id="MobiDB-lite"/>
    </source>
</evidence>
<feature type="region of interest" description="Disordered" evidence="1">
    <location>
        <begin position="175"/>
        <end position="196"/>
    </location>
</feature>